<evidence type="ECO:0000256" key="1">
    <source>
        <dbReference type="ARBA" id="ARBA00008416"/>
    </source>
</evidence>
<dbReference type="RefSeq" id="WP_114333799.1">
    <property type="nucleotide sequence ID" value="NZ_QMDL01000001.1"/>
</dbReference>
<dbReference type="EC" id="1.13.11.24" evidence="6"/>
<keyword evidence="2" id="KW-0479">Metal-binding</keyword>
<dbReference type="PANTHER" id="PTHR13903">
    <property type="entry name" value="PIRIN-RELATED"/>
    <property type="match status" value="1"/>
</dbReference>
<dbReference type="GO" id="GO:0008127">
    <property type="term" value="F:quercetin 2,3-dioxygenase activity"/>
    <property type="evidence" value="ECO:0007669"/>
    <property type="project" value="UniProtKB-EC"/>
</dbReference>
<dbReference type="Proteomes" id="UP000265903">
    <property type="component" value="Unassembled WGS sequence"/>
</dbReference>
<dbReference type="CDD" id="cd02909">
    <property type="entry name" value="cupin_pirin_N"/>
    <property type="match status" value="1"/>
</dbReference>
<dbReference type="CDD" id="cd02247">
    <property type="entry name" value="cupin_pirin_C"/>
    <property type="match status" value="1"/>
</dbReference>
<sequence>MSTQRKEVFDQECQRPDGCQNIDLLIETRQKDLGGFRVRRVLPTIKRRMVGPWIFFDHMGPAEFPAGEGINVRPHPHINLATVTYLFEGEILHRDSVGSYQTIRPGDVNLMVAGKGITHSERERPEVTEKAHRLHGLQLWLALPEADEEVEPAFYHYPDAEIPRVDVDGVPVRVIMGSAYGKTSPVKVYADTLYVEAHLKAGQSIVVPDAEERAVYVAEGEVAVKDATIHEYSMAVFTNEKGIELTAKRDSRIAFVGGENLGHRYIEWNFVSTRRERIEQAKADWKAQNFPKVVGDDDEFIPLPE</sequence>
<dbReference type="Gene3D" id="2.60.120.10">
    <property type="entry name" value="Jelly Rolls"/>
    <property type="match status" value="2"/>
</dbReference>
<name>A0A3M2RLX0_9GAMM</name>
<evidence type="ECO:0000256" key="2">
    <source>
        <dbReference type="PIRSR" id="PIRSR006232-1"/>
    </source>
</evidence>
<feature type="binding site" evidence="2">
    <location>
        <position position="75"/>
    </location>
    <ligand>
        <name>Fe cation</name>
        <dbReference type="ChEBI" id="CHEBI:24875"/>
    </ligand>
</feature>
<evidence type="ECO:0000259" key="4">
    <source>
        <dbReference type="Pfam" id="PF02678"/>
    </source>
</evidence>
<dbReference type="GO" id="GO:0046872">
    <property type="term" value="F:metal ion binding"/>
    <property type="evidence" value="ECO:0007669"/>
    <property type="project" value="UniProtKB-KW"/>
</dbReference>
<organism evidence="6 7">
    <name type="scientific">Marinobacter litoralis</name>
    <dbReference type="NCBI Taxonomy" id="187981"/>
    <lineage>
        <taxon>Bacteria</taxon>
        <taxon>Pseudomonadati</taxon>
        <taxon>Pseudomonadota</taxon>
        <taxon>Gammaproteobacteria</taxon>
        <taxon>Pseudomonadales</taxon>
        <taxon>Marinobacteraceae</taxon>
        <taxon>Marinobacter</taxon>
    </lineage>
</organism>
<accession>A0A3M2RLX0</accession>
<reference evidence="6 7" key="1">
    <citation type="submission" date="2018-08" db="EMBL/GenBank/DDBJ databases">
        <title>Whole Genome Sequence of the Moderate Halophilic Marine Bacterium Marinobacter litoralis Sw-45.</title>
        <authorList>
            <person name="Musa H."/>
        </authorList>
    </citation>
    <scope>NUCLEOTIDE SEQUENCE [LARGE SCALE GENOMIC DNA]</scope>
    <source>
        <strain evidence="6 7">Sw-45</strain>
    </source>
</reference>
<keyword evidence="2" id="KW-0408">Iron</keyword>
<keyword evidence="6" id="KW-0560">Oxidoreductase</keyword>
<dbReference type="InterPro" id="IPR003829">
    <property type="entry name" value="Pirin_N_dom"/>
</dbReference>
<protein>
    <submittedName>
        <fullName evidence="6">Quercetin 2,3-dioxygenase</fullName>
        <ecNumber evidence="6">1.13.11.24</ecNumber>
    </submittedName>
</protein>
<dbReference type="AlphaFoldDB" id="A0A3M2RLX0"/>
<dbReference type="PIRSF" id="PIRSF006232">
    <property type="entry name" value="Pirin"/>
    <property type="match status" value="1"/>
</dbReference>
<comment type="similarity">
    <text evidence="1 3">Belongs to the pirin family.</text>
</comment>
<keyword evidence="6" id="KW-0223">Dioxygenase</keyword>
<evidence type="ECO:0000256" key="3">
    <source>
        <dbReference type="RuleBase" id="RU003457"/>
    </source>
</evidence>
<proteinExistence type="inferred from homology"/>
<dbReference type="PANTHER" id="PTHR13903:SF8">
    <property type="entry name" value="PIRIN"/>
    <property type="match status" value="1"/>
</dbReference>
<dbReference type="OrthoDB" id="9780903at2"/>
<comment type="caution">
    <text evidence="6">The sequence shown here is derived from an EMBL/GenBank/DDBJ whole genome shotgun (WGS) entry which is preliminary data.</text>
</comment>
<keyword evidence="7" id="KW-1185">Reference proteome</keyword>
<dbReference type="InterPro" id="IPR014710">
    <property type="entry name" value="RmlC-like_jellyroll"/>
</dbReference>
<feature type="binding site" evidence="2">
    <location>
        <position position="119"/>
    </location>
    <ligand>
        <name>Fe cation</name>
        <dbReference type="ChEBI" id="CHEBI:24875"/>
    </ligand>
</feature>
<evidence type="ECO:0000313" key="6">
    <source>
        <dbReference type="EMBL" id="RMJ06356.1"/>
    </source>
</evidence>
<dbReference type="InterPro" id="IPR011051">
    <property type="entry name" value="RmlC_Cupin_sf"/>
</dbReference>
<feature type="binding site" evidence="2">
    <location>
        <position position="77"/>
    </location>
    <ligand>
        <name>Fe cation</name>
        <dbReference type="ChEBI" id="CHEBI:24875"/>
    </ligand>
</feature>
<feature type="binding site" evidence="2">
    <location>
        <position position="121"/>
    </location>
    <ligand>
        <name>Fe cation</name>
        <dbReference type="ChEBI" id="CHEBI:24875"/>
    </ligand>
</feature>
<dbReference type="Pfam" id="PF02678">
    <property type="entry name" value="Pirin"/>
    <property type="match status" value="1"/>
</dbReference>
<dbReference type="InterPro" id="IPR008778">
    <property type="entry name" value="Pirin_C_dom"/>
</dbReference>
<gene>
    <name evidence="6" type="primary">yhhW_2</name>
    <name evidence="6" type="ORF">DOQ08_01043</name>
</gene>
<dbReference type="InterPro" id="IPR012093">
    <property type="entry name" value="Pirin"/>
</dbReference>
<dbReference type="Pfam" id="PF05726">
    <property type="entry name" value="Pirin_C"/>
    <property type="match status" value="1"/>
</dbReference>
<dbReference type="EMBL" id="QMDL01000001">
    <property type="protein sequence ID" value="RMJ06356.1"/>
    <property type="molecule type" value="Genomic_DNA"/>
</dbReference>
<feature type="domain" description="Pirin N-terminal" evidence="4">
    <location>
        <begin position="36"/>
        <end position="141"/>
    </location>
</feature>
<comment type="cofactor">
    <cofactor evidence="2">
        <name>Fe cation</name>
        <dbReference type="ChEBI" id="CHEBI:24875"/>
    </cofactor>
    <text evidence="2">Binds 1 Fe cation per subunit.</text>
</comment>
<dbReference type="SUPFAM" id="SSF51182">
    <property type="entry name" value="RmlC-like cupins"/>
    <property type="match status" value="1"/>
</dbReference>
<feature type="domain" description="Pirin C-terminal" evidence="5">
    <location>
        <begin position="194"/>
        <end position="290"/>
    </location>
</feature>
<evidence type="ECO:0000259" key="5">
    <source>
        <dbReference type="Pfam" id="PF05726"/>
    </source>
</evidence>
<evidence type="ECO:0000313" key="7">
    <source>
        <dbReference type="Proteomes" id="UP000265903"/>
    </source>
</evidence>